<evidence type="ECO:0000256" key="1">
    <source>
        <dbReference type="ARBA" id="ARBA00022490"/>
    </source>
</evidence>
<keyword evidence="5 8" id="KW-0378">Hydrolase</keyword>
<dbReference type="EC" id="3.5.1.2" evidence="8"/>
<evidence type="ECO:0000256" key="5">
    <source>
        <dbReference type="ARBA" id="ARBA00022801"/>
    </source>
</evidence>
<dbReference type="PIRSF" id="PIRSF001586">
    <property type="entry name" value="FGAM_synth_I"/>
    <property type="match status" value="1"/>
</dbReference>
<feature type="active site" evidence="8">
    <location>
        <position position="189"/>
    </location>
</feature>
<dbReference type="HAMAP" id="MF_00421">
    <property type="entry name" value="PurQ"/>
    <property type="match status" value="1"/>
</dbReference>
<dbReference type="PROSITE" id="PS51273">
    <property type="entry name" value="GATASE_TYPE_1"/>
    <property type="match status" value="1"/>
</dbReference>
<evidence type="ECO:0000313" key="10">
    <source>
        <dbReference type="Proteomes" id="UP000763505"/>
    </source>
</evidence>
<comment type="subcellular location">
    <subcellularLocation>
        <location evidence="8">Cytoplasm</location>
    </subcellularLocation>
</comment>
<dbReference type="GO" id="GO:0005737">
    <property type="term" value="C:cytoplasm"/>
    <property type="evidence" value="ECO:0007669"/>
    <property type="project" value="UniProtKB-SubCell"/>
</dbReference>
<dbReference type="PANTHER" id="PTHR47552">
    <property type="entry name" value="PHOSPHORIBOSYLFORMYLGLYCINAMIDINE SYNTHASE SUBUNIT PURQ"/>
    <property type="match status" value="1"/>
</dbReference>
<dbReference type="SMART" id="SM01211">
    <property type="entry name" value="GATase_5"/>
    <property type="match status" value="1"/>
</dbReference>
<name>A0A921DXV7_9STAP</name>
<dbReference type="GO" id="GO:0004359">
    <property type="term" value="F:glutaminase activity"/>
    <property type="evidence" value="ECO:0007669"/>
    <property type="project" value="UniProtKB-EC"/>
</dbReference>
<keyword evidence="6 8" id="KW-0067">ATP-binding</keyword>
<dbReference type="GO" id="GO:0005524">
    <property type="term" value="F:ATP binding"/>
    <property type="evidence" value="ECO:0007669"/>
    <property type="project" value="UniProtKB-KW"/>
</dbReference>
<dbReference type="Pfam" id="PF13507">
    <property type="entry name" value="GATase_5"/>
    <property type="match status" value="1"/>
</dbReference>
<dbReference type="SUPFAM" id="SSF52317">
    <property type="entry name" value="Class I glutamine amidotransferase-like"/>
    <property type="match status" value="1"/>
</dbReference>
<comment type="caution">
    <text evidence="9">The sequence shown here is derived from an EMBL/GenBank/DDBJ whole genome shotgun (WGS) entry which is preliminary data.</text>
</comment>
<evidence type="ECO:0000256" key="4">
    <source>
        <dbReference type="ARBA" id="ARBA00022755"/>
    </source>
</evidence>
<keyword evidence="3 8" id="KW-0547">Nucleotide-binding</keyword>
<evidence type="ECO:0000256" key="6">
    <source>
        <dbReference type="ARBA" id="ARBA00022840"/>
    </source>
</evidence>
<comment type="function">
    <text evidence="8">Part of the phosphoribosylformylglycinamidine synthase complex involved in the purines biosynthetic pathway. Catalyzes the ATP-dependent conversion of formylglycinamide ribonucleotide (FGAR) and glutamine to yield formylglycinamidine ribonucleotide (FGAM) and glutamate. The FGAM synthase complex is composed of three subunits. PurQ produces an ammonia molecule by converting glutamine to glutamate. PurL transfers the ammonia molecule to FGAR to form FGAM in an ATP-dependent manner. PurS interacts with PurQ and PurL and is thought to assist in the transfer of the ammonia molecule from PurQ to PurL.</text>
</comment>
<dbReference type="PANTHER" id="PTHR47552:SF1">
    <property type="entry name" value="PHOSPHORIBOSYLFORMYLGLYCINAMIDINE SYNTHASE SUBUNIT PURQ"/>
    <property type="match status" value="1"/>
</dbReference>
<keyword evidence="1 8" id="KW-0963">Cytoplasm</keyword>
<dbReference type="Gene3D" id="3.40.50.880">
    <property type="match status" value="1"/>
</dbReference>
<dbReference type="EMBL" id="DYYI01000082">
    <property type="protein sequence ID" value="HJE20215.1"/>
    <property type="molecule type" value="Genomic_DNA"/>
</dbReference>
<keyword evidence="2 8" id="KW-0436">Ligase</keyword>
<sequence>MKVAVIQFPGSSSDVLNAAKKAGIDAEHVDYRETSLDAYDGILIPSGASYGHYLRPGAIAAVAPIIPAIKQAAQDNKPVVGIQNGFQILTEIGLLPGSLAQNKNVKFISRNETITVANSSSKFTNYLNETITFPIAHATGQYMASEETLKQLQDNNQIVFTYANNPNGSALDIAGITNESGNVLGLMPHPERATDKILGSEDGLQLFKNIANWGQQS</sequence>
<reference evidence="9" key="1">
    <citation type="journal article" date="2021" name="PeerJ">
        <title>Extensive microbial diversity within the chicken gut microbiome revealed by metagenomics and culture.</title>
        <authorList>
            <person name="Gilroy R."/>
            <person name="Ravi A."/>
            <person name="Getino M."/>
            <person name="Pursley I."/>
            <person name="Horton D.L."/>
            <person name="Alikhan N.F."/>
            <person name="Baker D."/>
            <person name="Gharbi K."/>
            <person name="Hall N."/>
            <person name="Watson M."/>
            <person name="Adriaenssens E.M."/>
            <person name="Foster-Nyarko E."/>
            <person name="Jarju S."/>
            <person name="Secka A."/>
            <person name="Antonio M."/>
            <person name="Oren A."/>
            <person name="Chaudhuri R.R."/>
            <person name="La Ragione R."/>
            <person name="Hildebrand F."/>
            <person name="Pallen M.J."/>
        </authorList>
    </citation>
    <scope>NUCLEOTIDE SEQUENCE</scope>
    <source>
        <strain evidence="9">6019</strain>
    </source>
</reference>
<keyword evidence="7 8" id="KW-0315">Glutamine amidotransferase</keyword>
<comment type="catalytic activity">
    <reaction evidence="8">
        <text>L-glutamine + H2O = L-glutamate + NH4(+)</text>
        <dbReference type="Rhea" id="RHEA:15889"/>
        <dbReference type="ChEBI" id="CHEBI:15377"/>
        <dbReference type="ChEBI" id="CHEBI:28938"/>
        <dbReference type="ChEBI" id="CHEBI:29985"/>
        <dbReference type="ChEBI" id="CHEBI:58359"/>
        <dbReference type="EC" id="3.5.1.2"/>
    </reaction>
</comment>
<keyword evidence="4 8" id="KW-0658">Purine biosynthesis</keyword>
<evidence type="ECO:0000256" key="7">
    <source>
        <dbReference type="ARBA" id="ARBA00022962"/>
    </source>
</evidence>
<dbReference type="AlphaFoldDB" id="A0A921DXV7"/>
<organism evidence="9 10">
    <name type="scientific">Aliicoccus persicus</name>
    <dbReference type="NCBI Taxonomy" id="930138"/>
    <lineage>
        <taxon>Bacteria</taxon>
        <taxon>Bacillati</taxon>
        <taxon>Bacillota</taxon>
        <taxon>Bacilli</taxon>
        <taxon>Bacillales</taxon>
        <taxon>Staphylococcaceae</taxon>
        <taxon>Aliicoccus</taxon>
    </lineage>
</organism>
<dbReference type="EC" id="6.3.5.3" evidence="8"/>
<evidence type="ECO:0000313" key="9">
    <source>
        <dbReference type="EMBL" id="HJE20215.1"/>
    </source>
</evidence>
<gene>
    <name evidence="8 9" type="primary">purQ</name>
    <name evidence="9" type="ORF">K8V35_07665</name>
</gene>
<reference evidence="9" key="2">
    <citation type="submission" date="2021-09" db="EMBL/GenBank/DDBJ databases">
        <authorList>
            <person name="Gilroy R."/>
        </authorList>
    </citation>
    <scope>NUCLEOTIDE SEQUENCE</scope>
    <source>
        <strain evidence="9">6019</strain>
    </source>
</reference>
<dbReference type="InterPro" id="IPR029062">
    <property type="entry name" value="Class_I_gatase-like"/>
</dbReference>
<dbReference type="NCBIfam" id="TIGR01737">
    <property type="entry name" value="FGAM_synth_I"/>
    <property type="match status" value="1"/>
</dbReference>
<evidence type="ECO:0000256" key="8">
    <source>
        <dbReference type="HAMAP-Rule" id="MF_00421"/>
    </source>
</evidence>
<comment type="subunit">
    <text evidence="8">Part of the FGAM synthase complex composed of 1 PurL, 1 PurQ and 2 PurS subunits.</text>
</comment>
<dbReference type="GO" id="GO:0004642">
    <property type="term" value="F:phosphoribosylformylglycinamidine synthase activity"/>
    <property type="evidence" value="ECO:0007669"/>
    <property type="project" value="UniProtKB-UniRule"/>
</dbReference>
<feature type="active site" evidence="8">
    <location>
        <position position="191"/>
    </location>
</feature>
<accession>A0A921DXV7</accession>
<evidence type="ECO:0000256" key="2">
    <source>
        <dbReference type="ARBA" id="ARBA00022598"/>
    </source>
</evidence>
<dbReference type="InterPro" id="IPR010075">
    <property type="entry name" value="PRibForGlyAmidine_synth_PurQ"/>
</dbReference>
<comment type="catalytic activity">
    <reaction evidence="8">
        <text>N(2)-formyl-N(1)-(5-phospho-beta-D-ribosyl)glycinamide + L-glutamine + ATP + H2O = 2-formamido-N(1)-(5-O-phospho-beta-D-ribosyl)acetamidine + L-glutamate + ADP + phosphate + H(+)</text>
        <dbReference type="Rhea" id="RHEA:17129"/>
        <dbReference type="ChEBI" id="CHEBI:15377"/>
        <dbReference type="ChEBI" id="CHEBI:15378"/>
        <dbReference type="ChEBI" id="CHEBI:29985"/>
        <dbReference type="ChEBI" id="CHEBI:30616"/>
        <dbReference type="ChEBI" id="CHEBI:43474"/>
        <dbReference type="ChEBI" id="CHEBI:58359"/>
        <dbReference type="ChEBI" id="CHEBI:147286"/>
        <dbReference type="ChEBI" id="CHEBI:147287"/>
        <dbReference type="ChEBI" id="CHEBI:456216"/>
        <dbReference type="EC" id="6.3.5.3"/>
    </reaction>
</comment>
<dbReference type="GO" id="GO:0006189">
    <property type="term" value="P:'de novo' IMP biosynthetic process"/>
    <property type="evidence" value="ECO:0007669"/>
    <property type="project" value="UniProtKB-UniRule"/>
</dbReference>
<evidence type="ECO:0000256" key="3">
    <source>
        <dbReference type="ARBA" id="ARBA00022741"/>
    </source>
</evidence>
<proteinExistence type="inferred from homology"/>
<dbReference type="NCBIfam" id="NF002957">
    <property type="entry name" value="PRK03619.1"/>
    <property type="match status" value="1"/>
</dbReference>
<comment type="caution">
    <text evidence="8">Lacks conserved residue(s) required for the propagation of feature annotation.</text>
</comment>
<protein>
    <recommendedName>
        <fullName evidence="8">Phosphoribosylformylglycinamidine synthase subunit PurQ</fullName>
        <shortName evidence="8">FGAM synthase</shortName>
        <ecNumber evidence="8">6.3.5.3</ecNumber>
    </recommendedName>
    <alternativeName>
        <fullName evidence="8">Formylglycinamide ribonucleotide amidotransferase subunit I</fullName>
        <shortName evidence="8">FGAR amidotransferase I</shortName>
        <shortName evidence="8">FGAR-AT I</shortName>
    </alternativeName>
    <alternativeName>
        <fullName evidence="8">Glutaminase PurQ</fullName>
        <ecNumber evidence="8">3.5.1.2</ecNumber>
    </alternativeName>
    <alternativeName>
        <fullName evidence="8">Phosphoribosylformylglycinamidine synthase subunit I</fullName>
    </alternativeName>
</protein>
<dbReference type="Proteomes" id="UP000763505">
    <property type="component" value="Unassembled WGS sequence"/>
</dbReference>
<comment type="pathway">
    <text evidence="8">Purine metabolism; IMP biosynthesis via de novo pathway; 5-amino-1-(5-phospho-D-ribosyl)imidazole from N(2)-formyl-N(1)-(5-phospho-D-ribosyl)glycinamide: step 1/2.</text>
</comment>